<evidence type="ECO:0000313" key="1">
    <source>
        <dbReference type="EMBL" id="KKN65782.1"/>
    </source>
</evidence>
<organism evidence="1">
    <name type="scientific">marine sediment metagenome</name>
    <dbReference type="NCBI Taxonomy" id="412755"/>
    <lineage>
        <taxon>unclassified sequences</taxon>
        <taxon>metagenomes</taxon>
        <taxon>ecological metagenomes</taxon>
    </lineage>
</organism>
<dbReference type="EMBL" id="LAZR01000516">
    <property type="protein sequence ID" value="KKN65782.1"/>
    <property type="molecule type" value="Genomic_DNA"/>
</dbReference>
<reference evidence="1" key="1">
    <citation type="journal article" date="2015" name="Nature">
        <title>Complex archaea that bridge the gap between prokaryotes and eukaryotes.</title>
        <authorList>
            <person name="Spang A."/>
            <person name="Saw J.H."/>
            <person name="Jorgensen S.L."/>
            <person name="Zaremba-Niedzwiedzka K."/>
            <person name="Martijn J."/>
            <person name="Lind A.E."/>
            <person name="van Eijk R."/>
            <person name="Schleper C."/>
            <person name="Guy L."/>
            <person name="Ettema T.J."/>
        </authorList>
    </citation>
    <scope>NUCLEOTIDE SEQUENCE</scope>
</reference>
<gene>
    <name evidence="1" type="ORF">LCGC14_0478270</name>
</gene>
<comment type="caution">
    <text evidence="1">The sequence shown here is derived from an EMBL/GenBank/DDBJ whole genome shotgun (WGS) entry which is preliminary data.</text>
</comment>
<proteinExistence type="predicted"/>
<accession>A0A0F9ST77</accession>
<dbReference type="AlphaFoldDB" id="A0A0F9ST77"/>
<protein>
    <submittedName>
        <fullName evidence="1">Uncharacterized protein</fullName>
    </submittedName>
</protein>
<sequence length="56" mass="6664">MGTIDERRWKCPLHGEAAVGVQLTIDLPRKKIDRRYCLECWMELMSRNCEELIEVK</sequence>
<name>A0A0F9ST77_9ZZZZ</name>